<proteinExistence type="predicted"/>
<dbReference type="InterPro" id="IPR019284">
    <property type="entry name" value="RP532"/>
</dbReference>
<comment type="caution">
    <text evidence="3">The sequence shown here is derived from an EMBL/GenBank/DDBJ whole genome shotgun (WGS) entry which is preliminary data.</text>
</comment>
<evidence type="ECO:0000313" key="3">
    <source>
        <dbReference type="EMBL" id="MCS2610648.1"/>
    </source>
</evidence>
<dbReference type="RefSeq" id="WP_259037136.1">
    <property type="nucleotide sequence ID" value="NZ_JAJISC010000007.1"/>
</dbReference>
<feature type="transmembrane region" description="Helical" evidence="2">
    <location>
        <begin position="127"/>
        <end position="145"/>
    </location>
</feature>
<name>A0ABT2EGC7_9GAMM</name>
<gene>
    <name evidence="3" type="ORF">LLY24_15110</name>
</gene>
<feature type="compositionally biased region" description="Polar residues" evidence="1">
    <location>
        <begin position="1"/>
        <end position="12"/>
    </location>
</feature>
<feature type="compositionally biased region" description="Basic and acidic residues" evidence="1">
    <location>
        <begin position="17"/>
        <end position="29"/>
    </location>
</feature>
<reference evidence="3" key="1">
    <citation type="submission" date="2021-11" db="EMBL/GenBank/DDBJ databases">
        <title>Halomonas sp., isolated from a coastal aquaculture zone in Dongshan Bay.</title>
        <authorList>
            <person name="Lin W."/>
        </authorList>
    </citation>
    <scope>NUCLEOTIDE SEQUENCE</scope>
    <source>
        <strain evidence="3">Yzlin-01</strain>
    </source>
</reference>
<evidence type="ECO:0000256" key="1">
    <source>
        <dbReference type="SAM" id="MobiDB-lite"/>
    </source>
</evidence>
<evidence type="ECO:0000313" key="4">
    <source>
        <dbReference type="Proteomes" id="UP001165542"/>
    </source>
</evidence>
<keyword evidence="2" id="KW-0472">Membrane</keyword>
<protein>
    <submittedName>
        <fullName evidence="3">DUF2335 domain-containing protein</fullName>
    </submittedName>
</protein>
<feature type="region of interest" description="Disordered" evidence="1">
    <location>
        <begin position="1"/>
        <end position="54"/>
    </location>
</feature>
<sequence length="151" mass="16735">MDDSNSSRTTEFSPDLQRSETDKRPRSLEARSVTYSGPLPPSAEMERYESITPGAADRILTMAEQQQRHRHIQETQENEANLRIADSNIRTQDANIQEIRRGQWMGFILGLTFLGVTTTLGLHGHEIAASVLGLGGVAAVATVFIKVRSKQ</sequence>
<keyword evidence="4" id="KW-1185">Reference proteome</keyword>
<keyword evidence="2" id="KW-1133">Transmembrane helix</keyword>
<dbReference type="Proteomes" id="UP001165542">
    <property type="component" value="Unassembled WGS sequence"/>
</dbReference>
<organism evidence="3 4">
    <name type="scientific">Halomonas dongshanensis</name>
    <dbReference type="NCBI Taxonomy" id="2890835"/>
    <lineage>
        <taxon>Bacteria</taxon>
        <taxon>Pseudomonadati</taxon>
        <taxon>Pseudomonadota</taxon>
        <taxon>Gammaproteobacteria</taxon>
        <taxon>Oceanospirillales</taxon>
        <taxon>Halomonadaceae</taxon>
        <taxon>Halomonas</taxon>
    </lineage>
</organism>
<dbReference type="EMBL" id="JAJISC010000007">
    <property type="protein sequence ID" value="MCS2610648.1"/>
    <property type="molecule type" value="Genomic_DNA"/>
</dbReference>
<accession>A0ABT2EGC7</accession>
<keyword evidence="2" id="KW-0812">Transmembrane</keyword>
<dbReference type="Pfam" id="PF10097">
    <property type="entry name" value="DUF2335"/>
    <property type="match status" value="1"/>
</dbReference>
<feature type="transmembrane region" description="Helical" evidence="2">
    <location>
        <begin position="104"/>
        <end position="121"/>
    </location>
</feature>
<evidence type="ECO:0000256" key="2">
    <source>
        <dbReference type="SAM" id="Phobius"/>
    </source>
</evidence>